<keyword evidence="1" id="KW-0677">Repeat</keyword>
<evidence type="ECO:0000313" key="8">
    <source>
        <dbReference type="Proteomes" id="UP001652623"/>
    </source>
</evidence>
<dbReference type="InterPro" id="IPR032675">
    <property type="entry name" value="LRR_dom_sf"/>
</dbReference>
<dbReference type="PRINTS" id="PR00364">
    <property type="entry name" value="DISEASERSIST"/>
</dbReference>
<dbReference type="InterPro" id="IPR036388">
    <property type="entry name" value="WH-like_DNA-bd_sf"/>
</dbReference>
<sequence length="939" mass="108637">MAETAVGFVVDYLTPLLTEEVKLLRNVHSEVEDIKNQLESIKRFLKDADMKAENEDDTVREGVKAWVKQLTQVSFRIEDVIDDHRFHLAQNRRRGGFIGSLYKRARCIITIKARHRIASQIQHIKVEVGQIENRRENYGIDSMEVGSTTTSAASWNNSRQRAIYLEEDEVVGIESPRAELIGWLLDEQVTQRTVISVVGMGGLGKTTLARKVYESVKEKFDSHAWVTVSHPYQNKELLKNIIKKFCEEKKESTPDGINEMDELTLTTKLREYLLHKRYVVIFDDVWKVDFWRDIEIALPDNKNGGRVVITTRNMKVANFCKISPSFRVHELQPLAYEKAWELFRNKLFQYDYGGQCPTYLEQLSRNIVDKCEGLPLAIVAIAGLLKTKNKTTVEWQKLHDSLSSELDNNLHLRSIVKILSLSYFDLPYHLKSCFLYFGMYPEDYSIRCSRLIRQWIAEGFVNQKKDKTLEEVALEYLFELIHRSLVQVSLVDNVGRVRTCRIHDLLHEIAVKKMESSFFCHVVDGNESTLKGEIVTRRLSIVNNSCTTVLQDADQVSQVRSILNFNNYQNQTLLNYIFIPGTLAKHFKLLKFLDFEDAPIDSIHEDIGKLFHLRYLSLRNTKVKKLPRSIGKLVNLETLDLKQSFVSEIPAEIRRLHKLRHLLGYNSDLTMHFCIAQRKGIKLKQGFGSLKSLEKLYELEVNEMGAEVIEELGKLTQLRRLGIRNLRSEHGRILGECIEKMKHLESLAVTATSEDDVIDLENMSSPPQFLQRLCLIGRLMKLPEWIKELQNLTAIYFDWSKLEDNPIQNLKNLPNLMVLWIQCDAYVGDELQFEKGMFPKMKELDLTYLSGLERVVIEEGSLVNLESLNIGPSPQLKEVPSGIQHLKNLQYLCFYDMSEEFKDSMLPEGGQHYEIVQHVPYVGISYRRDGGKYETFRLF</sequence>
<dbReference type="InterPro" id="IPR042197">
    <property type="entry name" value="Apaf_helical"/>
</dbReference>
<feature type="domain" description="Disease resistance N-terminal" evidence="5">
    <location>
        <begin position="5"/>
        <end position="98"/>
    </location>
</feature>
<dbReference type="InterPro" id="IPR044974">
    <property type="entry name" value="Disease_R_plants"/>
</dbReference>
<feature type="domain" description="NB-ARC" evidence="4">
    <location>
        <begin position="178"/>
        <end position="350"/>
    </location>
</feature>
<proteinExistence type="predicted"/>
<dbReference type="Pfam" id="PF00931">
    <property type="entry name" value="NB-ARC"/>
    <property type="match status" value="1"/>
</dbReference>
<dbReference type="Gene3D" id="1.20.5.4130">
    <property type="match status" value="1"/>
</dbReference>
<evidence type="ECO:0000259" key="4">
    <source>
        <dbReference type="Pfam" id="PF00931"/>
    </source>
</evidence>
<dbReference type="InterPro" id="IPR038005">
    <property type="entry name" value="RX-like_CC"/>
</dbReference>
<dbReference type="Gene3D" id="1.10.8.430">
    <property type="entry name" value="Helical domain of apoptotic protease-activating factors"/>
    <property type="match status" value="1"/>
</dbReference>
<dbReference type="Gene3D" id="1.10.10.10">
    <property type="entry name" value="Winged helix-like DNA-binding domain superfamily/Winged helix DNA-binding domain"/>
    <property type="match status" value="1"/>
</dbReference>
<dbReference type="PANTHER" id="PTHR23155">
    <property type="entry name" value="DISEASE RESISTANCE PROTEIN RP"/>
    <property type="match status" value="1"/>
</dbReference>
<evidence type="ECO:0000259" key="5">
    <source>
        <dbReference type="Pfam" id="PF18052"/>
    </source>
</evidence>
<dbReference type="Gene3D" id="3.40.50.300">
    <property type="entry name" value="P-loop containing nucleotide triphosphate hydrolases"/>
    <property type="match status" value="1"/>
</dbReference>
<dbReference type="Gene3D" id="3.80.10.10">
    <property type="entry name" value="Ribonuclease Inhibitor"/>
    <property type="match status" value="1"/>
</dbReference>
<dbReference type="SUPFAM" id="SSF52058">
    <property type="entry name" value="L domain-like"/>
    <property type="match status" value="1"/>
</dbReference>
<dbReference type="SUPFAM" id="SSF52540">
    <property type="entry name" value="P-loop containing nucleoside triphosphate hydrolases"/>
    <property type="match status" value="1"/>
</dbReference>
<dbReference type="Pfam" id="PF23559">
    <property type="entry name" value="WHD_DRP"/>
    <property type="match status" value="1"/>
</dbReference>
<dbReference type="CDD" id="cd14798">
    <property type="entry name" value="RX-CC_like"/>
    <property type="match status" value="1"/>
</dbReference>
<dbReference type="RefSeq" id="XP_048323632.2">
    <property type="nucleotide sequence ID" value="XM_048467675.2"/>
</dbReference>
<dbReference type="GeneID" id="107416851"/>
<feature type="domain" description="Disease resistance protein winged helix" evidence="6">
    <location>
        <begin position="439"/>
        <end position="510"/>
    </location>
</feature>
<dbReference type="Proteomes" id="UP001652623">
    <property type="component" value="Chromosome 1"/>
</dbReference>
<evidence type="ECO:0000256" key="1">
    <source>
        <dbReference type="ARBA" id="ARBA00022737"/>
    </source>
</evidence>
<gene>
    <name evidence="9" type="primary">LOC107416851</name>
</gene>
<name>A0ABM3I950_ZIZJJ</name>
<evidence type="ECO:0000256" key="3">
    <source>
        <dbReference type="ARBA" id="ARBA00022821"/>
    </source>
</evidence>
<keyword evidence="3" id="KW-0611">Plant defense</keyword>
<evidence type="ECO:0000259" key="6">
    <source>
        <dbReference type="Pfam" id="PF23559"/>
    </source>
</evidence>
<dbReference type="Pfam" id="PF18052">
    <property type="entry name" value="Rx_N"/>
    <property type="match status" value="1"/>
</dbReference>
<feature type="domain" description="Disease resistance R13L4/SHOC-2-like LRR" evidence="7">
    <location>
        <begin position="583"/>
        <end position="892"/>
    </location>
</feature>
<evidence type="ECO:0000256" key="2">
    <source>
        <dbReference type="ARBA" id="ARBA00022741"/>
    </source>
</evidence>
<dbReference type="InterPro" id="IPR055414">
    <property type="entry name" value="LRR_R13L4/SHOC2-like"/>
</dbReference>
<dbReference type="InterPro" id="IPR027417">
    <property type="entry name" value="P-loop_NTPase"/>
</dbReference>
<reference evidence="9" key="1">
    <citation type="submission" date="2025-08" db="UniProtKB">
        <authorList>
            <consortium name="RefSeq"/>
        </authorList>
    </citation>
    <scope>IDENTIFICATION</scope>
    <source>
        <tissue evidence="9">Seedling</tissue>
    </source>
</reference>
<evidence type="ECO:0000313" key="9">
    <source>
        <dbReference type="RefSeq" id="XP_048323632.2"/>
    </source>
</evidence>
<organism evidence="8 9">
    <name type="scientific">Ziziphus jujuba</name>
    <name type="common">Chinese jujube</name>
    <name type="synonym">Ziziphus sativa</name>
    <dbReference type="NCBI Taxonomy" id="326968"/>
    <lineage>
        <taxon>Eukaryota</taxon>
        <taxon>Viridiplantae</taxon>
        <taxon>Streptophyta</taxon>
        <taxon>Embryophyta</taxon>
        <taxon>Tracheophyta</taxon>
        <taxon>Spermatophyta</taxon>
        <taxon>Magnoliopsida</taxon>
        <taxon>eudicotyledons</taxon>
        <taxon>Gunneridae</taxon>
        <taxon>Pentapetalae</taxon>
        <taxon>rosids</taxon>
        <taxon>fabids</taxon>
        <taxon>Rosales</taxon>
        <taxon>Rhamnaceae</taxon>
        <taxon>Paliureae</taxon>
        <taxon>Ziziphus</taxon>
    </lineage>
</organism>
<protein>
    <submittedName>
        <fullName evidence="9">Disease resistance protein RPM1-like</fullName>
    </submittedName>
</protein>
<keyword evidence="8" id="KW-1185">Reference proteome</keyword>
<dbReference type="Pfam" id="PF23598">
    <property type="entry name" value="LRR_14"/>
    <property type="match status" value="1"/>
</dbReference>
<dbReference type="InterPro" id="IPR041118">
    <property type="entry name" value="Rx_N"/>
</dbReference>
<keyword evidence="2" id="KW-0547">Nucleotide-binding</keyword>
<dbReference type="InterPro" id="IPR058922">
    <property type="entry name" value="WHD_DRP"/>
</dbReference>
<evidence type="ECO:0000259" key="7">
    <source>
        <dbReference type="Pfam" id="PF23598"/>
    </source>
</evidence>
<dbReference type="InterPro" id="IPR002182">
    <property type="entry name" value="NB-ARC"/>
</dbReference>
<dbReference type="PANTHER" id="PTHR23155:SF1052">
    <property type="entry name" value="DISEASE RESISTANCE PROTEIN RPM1"/>
    <property type="match status" value="1"/>
</dbReference>
<accession>A0ABM3I950</accession>